<dbReference type="Pfam" id="PF15299">
    <property type="entry name" value="ALS2CR8"/>
    <property type="match status" value="1"/>
</dbReference>
<reference evidence="1" key="2">
    <citation type="submission" date="2025-08" db="UniProtKB">
        <authorList>
            <consortium name="Ensembl"/>
        </authorList>
    </citation>
    <scope>IDENTIFICATION</scope>
</reference>
<dbReference type="PANTHER" id="PTHR47456:SF1">
    <property type="entry name" value="PHD-TYPE DOMAIN-CONTAINING PROTEIN"/>
    <property type="match status" value="1"/>
</dbReference>
<dbReference type="AlphaFoldDB" id="H2YHI2"/>
<name>H2YHI2_CIOSA</name>
<dbReference type="InterPro" id="IPR029309">
    <property type="entry name" value="CaRF"/>
</dbReference>
<evidence type="ECO:0000313" key="1">
    <source>
        <dbReference type="Ensembl" id="ENSCSAVP00000004781.1"/>
    </source>
</evidence>
<dbReference type="InParanoid" id="H2YHI2"/>
<dbReference type="Ensembl" id="ENSCSAVT00000004849.1">
    <property type="protein sequence ID" value="ENSCSAVP00000004781.1"/>
    <property type="gene ID" value="ENSCSAVG00000002853.1"/>
</dbReference>
<dbReference type="Proteomes" id="UP000007875">
    <property type="component" value="Unassembled WGS sequence"/>
</dbReference>
<organism evidence="1 2">
    <name type="scientific">Ciona savignyi</name>
    <name type="common">Pacific transparent sea squirt</name>
    <dbReference type="NCBI Taxonomy" id="51511"/>
    <lineage>
        <taxon>Eukaryota</taxon>
        <taxon>Metazoa</taxon>
        <taxon>Chordata</taxon>
        <taxon>Tunicata</taxon>
        <taxon>Ascidiacea</taxon>
        <taxon>Phlebobranchia</taxon>
        <taxon>Cionidae</taxon>
        <taxon>Ciona</taxon>
    </lineage>
</organism>
<keyword evidence="2" id="KW-1185">Reference proteome</keyword>
<reference evidence="1" key="3">
    <citation type="submission" date="2025-09" db="UniProtKB">
        <authorList>
            <consortium name="Ensembl"/>
        </authorList>
    </citation>
    <scope>IDENTIFICATION</scope>
</reference>
<dbReference type="GO" id="GO:0003700">
    <property type="term" value="F:DNA-binding transcription factor activity"/>
    <property type="evidence" value="ECO:0007669"/>
    <property type="project" value="InterPro"/>
</dbReference>
<evidence type="ECO:0000313" key="2">
    <source>
        <dbReference type="Proteomes" id="UP000007875"/>
    </source>
</evidence>
<reference evidence="2" key="1">
    <citation type="submission" date="2003-08" db="EMBL/GenBank/DDBJ databases">
        <authorList>
            <person name="Birren B."/>
            <person name="Nusbaum C."/>
            <person name="Abebe A."/>
            <person name="Abouelleil A."/>
            <person name="Adekoya E."/>
            <person name="Ait-zahra M."/>
            <person name="Allen N."/>
            <person name="Allen T."/>
            <person name="An P."/>
            <person name="Anderson M."/>
            <person name="Anderson S."/>
            <person name="Arachchi H."/>
            <person name="Armbruster J."/>
            <person name="Bachantsang P."/>
            <person name="Baldwin J."/>
            <person name="Barry A."/>
            <person name="Bayul T."/>
            <person name="Blitshsteyn B."/>
            <person name="Bloom T."/>
            <person name="Blye J."/>
            <person name="Boguslavskiy L."/>
            <person name="Borowsky M."/>
            <person name="Boukhgalter B."/>
            <person name="Brunache A."/>
            <person name="Butler J."/>
            <person name="Calixte N."/>
            <person name="Calvo S."/>
            <person name="Camarata J."/>
            <person name="Campo K."/>
            <person name="Chang J."/>
            <person name="Cheshatsang Y."/>
            <person name="Citroen M."/>
            <person name="Collymore A."/>
            <person name="Considine T."/>
            <person name="Cook A."/>
            <person name="Cooke P."/>
            <person name="Corum B."/>
            <person name="Cuomo C."/>
            <person name="David R."/>
            <person name="Dawoe T."/>
            <person name="Degray S."/>
            <person name="Dodge S."/>
            <person name="Dooley K."/>
            <person name="Dorje P."/>
            <person name="Dorjee K."/>
            <person name="Dorris L."/>
            <person name="Duffey N."/>
            <person name="Dupes A."/>
            <person name="Elkins T."/>
            <person name="Engels R."/>
            <person name="Erickson J."/>
            <person name="Farina A."/>
            <person name="Faro S."/>
            <person name="Ferreira P."/>
            <person name="Fischer H."/>
            <person name="Fitzgerald M."/>
            <person name="Foley K."/>
            <person name="Gage D."/>
            <person name="Galagan J."/>
            <person name="Gearin G."/>
            <person name="Gnerre S."/>
            <person name="Gnirke A."/>
            <person name="Goyette A."/>
            <person name="Graham J."/>
            <person name="Grandbois E."/>
            <person name="Gyaltsen K."/>
            <person name="Hafez N."/>
            <person name="Hagopian D."/>
            <person name="Hagos B."/>
            <person name="Hall J."/>
            <person name="Hatcher B."/>
            <person name="Heller A."/>
            <person name="Higgins H."/>
            <person name="Honan T."/>
            <person name="Horn A."/>
            <person name="Houde N."/>
            <person name="Hughes L."/>
            <person name="Hulme W."/>
            <person name="Husby E."/>
            <person name="Iliev I."/>
            <person name="Jaffe D."/>
            <person name="Jones C."/>
            <person name="Kamal M."/>
            <person name="Kamat A."/>
            <person name="Kamvysselis M."/>
            <person name="Karlsson E."/>
            <person name="Kells C."/>
            <person name="Kieu A."/>
            <person name="Kisner P."/>
            <person name="Kodira C."/>
            <person name="Kulbokas E."/>
            <person name="Labutti K."/>
            <person name="Lama D."/>
            <person name="Landers T."/>
            <person name="Leger J."/>
            <person name="Levine S."/>
            <person name="Lewis D."/>
            <person name="Lewis T."/>
            <person name="Lindblad-toh K."/>
            <person name="Liu X."/>
            <person name="Lokyitsang T."/>
            <person name="Lokyitsang Y."/>
            <person name="Lucien O."/>
            <person name="Lui A."/>
            <person name="Ma L.J."/>
            <person name="Mabbitt R."/>
            <person name="Macdonald J."/>
            <person name="Maclean C."/>
            <person name="Major J."/>
            <person name="Manning J."/>
            <person name="Marabella R."/>
            <person name="Maru K."/>
            <person name="Matthews C."/>
            <person name="Mauceli E."/>
            <person name="Mccarthy M."/>
            <person name="Mcdonough S."/>
            <person name="Mcghee T."/>
            <person name="Meldrim J."/>
            <person name="Meneus L."/>
            <person name="Mesirov J."/>
            <person name="Mihalev A."/>
            <person name="Mihova T."/>
            <person name="Mikkelsen T."/>
            <person name="Mlenga V."/>
            <person name="Moru K."/>
            <person name="Mozes J."/>
            <person name="Mulrain L."/>
            <person name="Munson G."/>
            <person name="Naylor J."/>
            <person name="Newes C."/>
            <person name="Nguyen C."/>
            <person name="Nguyen N."/>
            <person name="Nguyen T."/>
            <person name="Nicol R."/>
            <person name="Nielsen C."/>
            <person name="Nizzari M."/>
            <person name="Norbu C."/>
            <person name="Norbu N."/>
            <person name="O'donnell P."/>
            <person name="Okoawo O."/>
            <person name="O'leary S."/>
            <person name="Omotosho B."/>
            <person name="O'neill K."/>
            <person name="Osman S."/>
            <person name="Parker S."/>
            <person name="Perrin D."/>
            <person name="Phunkhang P."/>
            <person name="Piqani B."/>
            <person name="Purcell S."/>
            <person name="Rachupka T."/>
            <person name="Ramasamy U."/>
            <person name="Rameau R."/>
            <person name="Ray V."/>
            <person name="Raymond C."/>
            <person name="Retta R."/>
            <person name="Richardson S."/>
            <person name="Rise C."/>
            <person name="Rodriguez J."/>
            <person name="Rogers J."/>
            <person name="Rogov P."/>
            <person name="Rutman M."/>
            <person name="Schupbach R."/>
            <person name="Seaman C."/>
            <person name="Settipalli S."/>
            <person name="Sharpe T."/>
            <person name="Sheridan J."/>
            <person name="Sherpa N."/>
            <person name="Shi J."/>
            <person name="Smirnov S."/>
            <person name="Smith C."/>
            <person name="Sougnez C."/>
            <person name="Spencer B."/>
            <person name="Stalker J."/>
            <person name="Stange-thomann N."/>
            <person name="Stavropoulos S."/>
            <person name="Stetson K."/>
            <person name="Stone C."/>
            <person name="Stone S."/>
            <person name="Stubbs M."/>
            <person name="Talamas J."/>
            <person name="Tchuinga P."/>
            <person name="Tenzing P."/>
            <person name="Tesfaye S."/>
            <person name="Theodore J."/>
            <person name="Thoulutsang Y."/>
            <person name="Topham K."/>
            <person name="Towey S."/>
            <person name="Tsamla T."/>
            <person name="Tsomo N."/>
            <person name="Vallee D."/>
            <person name="Vassiliev H."/>
            <person name="Venkataraman V."/>
            <person name="Vinson J."/>
            <person name="Vo A."/>
            <person name="Wade C."/>
            <person name="Wang S."/>
            <person name="Wangchuk T."/>
            <person name="Wangdi T."/>
            <person name="Whittaker C."/>
            <person name="Wilkinson J."/>
            <person name="Wu Y."/>
            <person name="Wyman D."/>
            <person name="Yadav S."/>
            <person name="Yang S."/>
            <person name="Yang X."/>
            <person name="Yeager S."/>
            <person name="Yee E."/>
            <person name="Young G."/>
            <person name="Zainoun J."/>
            <person name="Zembeck L."/>
            <person name="Zimmer A."/>
            <person name="Zody M."/>
            <person name="Lander E."/>
        </authorList>
    </citation>
    <scope>NUCLEOTIDE SEQUENCE [LARGE SCALE GENOMIC DNA]</scope>
</reference>
<dbReference type="HOGENOM" id="CLU_1177714_0_0_1"/>
<protein>
    <submittedName>
        <fullName evidence="1">Uncharacterized protein</fullName>
    </submittedName>
</protein>
<proteinExistence type="predicted"/>
<sequence>MPLSDQANCSTSNSRNINCVKIPNIKIDTGEHNTNYNVGTDDKLLIFDTLEQAQNWIVSYEAEHGYIFVKVKTIPFESEAILDDLLTKLSRKIHWLLTKHFSNKGFAEWVPFIILNGHRTLHCHHGPDRHKAFKLKRKIKSQMKENPPVLRVRLQPSKKLECPAKIRLNQRLFFPDHKLASYASHHEKNKAMHDLKQLVGSSTNSVKKEARIMICLNYANANKHSDHKIGAEDCER</sequence>
<accession>H2YHI2</accession>
<dbReference type="PANTHER" id="PTHR47456">
    <property type="entry name" value="PHD-TYPE DOMAIN-CONTAINING PROTEIN"/>
    <property type="match status" value="1"/>
</dbReference>